<dbReference type="RefSeq" id="WP_182840590.1">
    <property type="nucleotide sequence ID" value="NZ_BAAABQ010000049.1"/>
</dbReference>
<dbReference type="SUPFAM" id="SSF50956">
    <property type="entry name" value="Thermostable phytase (3-phytase)"/>
    <property type="match status" value="1"/>
</dbReference>
<feature type="domain" description="BPP" evidence="2">
    <location>
        <begin position="24"/>
        <end position="429"/>
    </location>
</feature>
<evidence type="ECO:0000256" key="1">
    <source>
        <dbReference type="SAM" id="SignalP"/>
    </source>
</evidence>
<accession>A0ABR6BZ96</accession>
<dbReference type="GO" id="GO:0016158">
    <property type="term" value="F:inositol hexakisphosphate 3-phosphatase activity"/>
    <property type="evidence" value="ECO:0007669"/>
    <property type="project" value="UniProtKB-EC"/>
</dbReference>
<gene>
    <name evidence="3" type="ORF">BC739_009269</name>
</gene>
<keyword evidence="1" id="KW-0732">Signal</keyword>
<dbReference type="InterPro" id="IPR011042">
    <property type="entry name" value="6-blade_b-propeller_TolB-like"/>
</dbReference>
<evidence type="ECO:0000259" key="2">
    <source>
        <dbReference type="PROSITE" id="PS51662"/>
    </source>
</evidence>
<feature type="chain" id="PRO_5046621321" evidence="1">
    <location>
        <begin position="23"/>
        <end position="441"/>
    </location>
</feature>
<protein>
    <submittedName>
        <fullName evidence="3">3-phytase</fullName>
        <ecNumber evidence="3">3.1.3.8</ecNumber>
    </submittedName>
</protein>
<keyword evidence="4" id="KW-1185">Reference proteome</keyword>
<dbReference type="InterPro" id="IPR003431">
    <property type="entry name" value="B-propeller_Phytase"/>
</dbReference>
<name>A0ABR6BZ96_9PSEU</name>
<organism evidence="3 4">
    <name type="scientific">Kutzneria viridogrisea</name>
    <dbReference type="NCBI Taxonomy" id="47990"/>
    <lineage>
        <taxon>Bacteria</taxon>
        <taxon>Bacillati</taxon>
        <taxon>Actinomycetota</taxon>
        <taxon>Actinomycetes</taxon>
        <taxon>Pseudonocardiales</taxon>
        <taxon>Pseudonocardiaceae</taxon>
        <taxon>Kutzneria</taxon>
    </lineage>
</organism>
<keyword evidence="3" id="KW-0378">Hydrolase</keyword>
<proteinExistence type="predicted"/>
<sequence>MRNTPLAWLTVALLGIGTPPIAAPNDNPTAIPSISAEAETPALFNDRRGGYADADDIGIWVDRDRGERSLVIGTAKQGGLYAYRLSGELVQHIPTPAAPASARKPSRFNNVDVLQGVALGAGEQDLAIVSDRGLDQVRIYRIAGKSEDGKPLTDLTAPDVPLVFSADQGQVDRQHTAYGLAAWYDRAQGAAYVLVTQRHSTRLALLRLVAEQDKIGYQVVRTLDLPARFTLPDGTTWQPCADPDEGPQAEGMVVDAQTGVLYAGQEDVGIWRMSARLDDTPVLVDKVREFGVSQTYDPESGKCVNPRDPGFGGRHVSADVEGLTLYYGRDGSGYLICSSQGDSTFAVYRREPGNAYVGSFRVAAGKTVDGAEHSDGAAVVGVPLGDKYPKGLLVVHDGDNTPEVAAPNGGKRNNTDFKFVGWEHVAESFPSPLLVDTTAGR</sequence>
<dbReference type="EC" id="3.1.3.8" evidence="3"/>
<comment type="caution">
    <text evidence="3">The sequence shown here is derived from an EMBL/GenBank/DDBJ whole genome shotgun (WGS) entry which is preliminary data.</text>
</comment>
<dbReference type="Gene3D" id="2.120.10.30">
    <property type="entry name" value="TolB, C-terminal domain"/>
    <property type="match status" value="1"/>
</dbReference>
<feature type="signal peptide" evidence="1">
    <location>
        <begin position="1"/>
        <end position="22"/>
    </location>
</feature>
<dbReference type="Proteomes" id="UP000517916">
    <property type="component" value="Unassembled WGS sequence"/>
</dbReference>
<evidence type="ECO:0000313" key="3">
    <source>
        <dbReference type="EMBL" id="MBA8932010.1"/>
    </source>
</evidence>
<dbReference type="Pfam" id="PF02333">
    <property type="entry name" value="Phytase"/>
    <property type="match status" value="2"/>
</dbReference>
<dbReference type="PROSITE" id="PS51662">
    <property type="entry name" value="BP_PHYTASE"/>
    <property type="match status" value="1"/>
</dbReference>
<reference evidence="3 4" key="1">
    <citation type="submission" date="2020-08" db="EMBL/GenBank/DDBJ databases">
        <title>Genomic Encyclopedia of Archaeal and Bacterial Type Strains, Phase II (KMG-II): from individual species to whole genera.</title>
        <authorList>
            <person name="Goeker M."/>
        </authorList>
    </citation>
    <scope>NUCLEOTIDE SEQUENCE [LARGE SCALE GENOMIC DNA]</scope>
    <source>
        <strain evidence="3 4">DSM 43850</strain>
    </source>
</reference>
<dbReference type="EMBL" id="JACJID010000010">
    <property type="protein sequence ID" value="MBA8932010.1"/>
    <property type="molecule type" value="Genomic_DNA"/>
</dbReference>
<evidence type="ECO:0000313" key="4">
    <source>
        <dbReference type="Proteomes" id="UP000517916"/>
    </source>
</evidence>